<dbReference type="EMBL" id="VWPK01000033">
    <property type="protein sequence ID" value="KAA5610391.1"/>
    <property type="molecule type" value="Genomic_DNA"/>
</dbReference>
<evidence type="ECO:0000256" key="2">
    <source>
        <dbReference type="ARBA" id="ARBA00022797"/>
    </source>
</evidence>
<evidence type="ECO:0000256" key="3">
    <source>
        <dbReference type="ARBA" id="ARBA00022801"/>
    </source>
</evidence>
<comment type="caution">
    <text evidence="6">The sequence shown here is derived from an EMBL/GenBank/DDBJ whole genome shotgun (WGS) entry which is preliminary data.</text>
</comment>
<evidence type="ECO:0000256" key="1">
    <source>
        <dbReference type="ARBA" id="ARBA00010088"/>
    </source>
</evidence>
<feature type="active site" description="Nucleophile" evidence="4">
    <location>
        <position position="177"/>
    </location>
</feature>
<keyword evidence="2" id="KW-0058">Aromatic hydrocarbons catabolism</keyword>
<dbReference type="GO" id="GO:0097176">
    <property type="term" value="P:epoxide metabolic process"/>
    <property type="evidence" value="ECO:0007669"/>
    <property type="project" value="TreeGrafter"/>
</dbReference>
<reference evidence="6 7" key="1">
    <citation type="submission" date="2019-09" db="EMBL/GenBank/DDBJ databases">
        <title>Genome sequence of Rhodovastum atsumiense, a diverse member of the Acetobacteraceae family of non-sulfur purple photosynthetic bacteria.</title>
        <authorList>
            <person name="Meyer T."/>
            <person name="Kyndt J."/>
        </authorList>
    </citation>
    <scope>NUCLEOTIDE SEQUENCE [LARGE SCALE GENOMIC DNA]</scope>
    <source>
        <strain evidence="6 7">DSM 21279</strain>
    </source>
</reference>
<name>A0A5M6IQ55_9PROT</name>
<dbReference type="InterPro" id="IPR000639">
    <property type="entry name" value="Epox_hydrolase-like"/>
</dbReference>
<keyword evidence="3 6" id="KW-0378">Hydrolase</keyword>
<dbReference type="SUPFAM" id="SSF53474">
    <property type="entry name" value="alpha/beta-Hydrolases"/>
    <property type="match status" value="1"/>
</dbReference>
<evidence type="ECO:0000256" key="4">
    <source>
        <dbReference type="PIRSR" id="PIRSR001112-1"/>
    </source>
</evidence>
<evidence type="ECO:0000259" key="5">
    <source>
        <dbReference type="Pfam" id="PF06441"/>
    </source>
</evidence>
<feature type="domain" description="Epoxide hydrolase N-terminal" evidence="5">
    <location>
        <begin position="4"/>
        <end position="108"/>
    </location>
</feature>
<dbReference type="Gene3D" id="3.40.50.1820">
    <property type="entry name" value="alpha/beta hydrolase"/>
    <property type="match status" value="1"/>
</dbReference>
<dbReference type="InterPro" id="IPR029058">
    <property type="entry name" value="AB_hydrolase_fold"/>
</dbReference>
<dbReference type="AlphaFoldDB" id="A0A5M6IQ55"/>
<evidence type="ECO:0000313" key="7">
    <source>
        <dbReference type="Proteomes" id="UP000325255"/>
    </source>
</evidence>
<gene>
    <name evidence="6" type="ORF">F1189_19370</name>
</gene>
<evidence type="ECO:0000313" key="6">
    <source>
        <dbReference type="EMBL" id="KAA5610391.1"/>
    </source>
</evidence>
<feature type="active site" description="Proton acceptor" evidence="4">
    <location>
        <position position="360"/>
    </location>
</feature>
<keyword evidence="7" id="KW-1185">Reference proteome</keyword>
<dbReference type="InterPro" id="IPR010497">
    <property type="entry name" value="Epoxide_hydro_N"/>
</dbReference>
<dbReference type="Proteomes" id="UP000325255">
    <property type="component" value="Unassembled WGS sequence"/>
</dbReference>
<organism evidence="6 7">
    <name type="scientific">Rhodovastum atsumiense</name>
    <dbReference type="NCBI Taxonomy" id="504468"/>
    <lineage>
        <taxon>Bacteria</taxon>
        <taxon>Pseudomonadati</taxon>
        <taxon>Pseudomonadota</taxon>
        <taxon>Alphaproteobacteria</taxon>
        <taxon>Acetobacterales</taxon>
        <taxon>Acetobacteraceae</taxon>
        <taxon>Rhodovastum</taxon>
    </lineage>
</organism>
<protein>
    <submittedName>
        <fullName evidence="6">Epoxide hydrolase 1</fullName>
    </submittedName>
</protein>
<proteinExistence type="inferred from homology"/>
<dbReference type="PIRSF" id="PIRSF001112">
    <property type="entry name" value="Epoxide_hydrolase"/>
    <property type="match status" value="1"/>
</dbReference>
<dbReference type="OrthoDB" id="9780765at2"/>
<comment type="similarity">
    <text evidence="1">Belongs to the peptidase S33 family.</text>
</comment>
<feature type="active site" description="Proton donor" evidence="4">
    <location>
        <position position="305"/>
    </location>
</feature>
<sequence length="385" mass="42958">MTPHAFTLHVPDAEIAQLRARLAATRLPDQAPDAAWAYGTDVEYLRDLIVYWRDGFDWRAEEARLNAFPQVTLPLHGIDVHALHVPGRGPRPMPLLLLHGWPGSVFEFFDIIPRLTDPARFGGDPEDAFTVVAPSLPGYGLSFRPGQKRFGVVAMAEVMVALMEALGHPRFGVQGGDWGSAIATALGLHHPKHLTGLHLNFLSAVPRDPALYRDGTEDEREFAAELAHFLREETGYQQIQGTKPQTLAVALTDSPAGLASWFVEKFRSWTDSDGDPTRAVDRDRMLADISLYWFTGCIGASFWPYYDRLHGPPLVPPGRRVEVPLGYASFPREILHPPRSVADRLFADIRRWSLRSQGGHFAAMEQPAALAEEMRAFFRELRGRG</sequence>
<dbReference type="InterPro" id="IPR016292">
    <property type="entry name" value="Epoxide_hydrolase"/>
</dbReference>
<dbReference type="PANTHER" id="PTHR21661:SF35">
    <property type="entry name" value="EPOXIDE HYDROLASE"/>
    <property type="match status" value="1"/>
</dbReference>
<dbReference type="RefSeq" id="WP_150042520.1">
    <property type="nucleotide sequence ID" value="NZ_OW485601.1"/>
</dbReference>
<accession>A0A5M6IQ55</accession>
<dbReference type="GO" id="GO:0004301">
    <property type="term" value="F:epoxide hydrolase activity"/>
    <property type="evidence" value="ECO:0007669"/>
    <property type="project" value="TreeGrafter"/>
</dbReference>
<dbReference type="Pfam" id="PF06441">
    <property type="entry name" value="EHN"/>
    <property type="match status" value="1"/>
</dbReference>
<dbReference type="PANTHER" id="PTHR21661">
    <property type="entry name" value="EPOXIDE HYDROLASE 1-RELATED"/>
    <property type="match status" value="1"/>
</dbReference>
<dbReference type="PRINTS" id="PR00412">
    <property type="entry name" value="EPOXHYDRLASE"/>
</dbReference>